<dbReference type="Proteomes" id="UP000029889">
    <property type="component" value="Segment"/>
</dbReference>
<accession>A0A097EXY5</accession>
<dbReference type="EMBL" id="KM507819">
    <property type="protein sequence ID" value="AIT14285.1"/>
    <property type="molecule type" value="Genomic_DNA"/>
</dbReference>
<evidence type="ECO:0000313" key="1">
    <source>
        <dbReference type="EMBL" id="AIT14285.1"/>
    </source>
</evidence>
<dbReference type="KEGG" id="vg:22111435"/>
<gene>
    <name evidence="1" type="primary">395</name>
    <name evidence="1" type="ORF">PBI_121Q_395</name>
</gene>
<protein>
    <submittedName>
        <fullName evidence="1">Uncharacterized protein</fullName>
    </submittedName>
</protein>
<evidence type="ECO:0000313" key="2">
    <source>
        <dbReference type="Proteomes" id="UP000029889"/>
    </source>
</evidence>
<reference evidence="1 2" key="1">
    <citation type="submission" date="2014-09" db="EMBL/GenBank/DDBJ databases">
        <authorList>
            <person name="Lapin J.S."/>
            <person name="Pope W.H."/>
            <person name="Hua J."/>
            <person name="Ford M.E."/>
            <person name="Conway J.F."/>
            <person name="Hatfull G.F."/>
            <person name="Hendrix R.W."/>
        </authorList>
    </citation>
    <scope>NUCLEOTIDE SEQUENCE [LARGE SCALE GENOMIC DNA]</scope>
</reference>
<dbReference type="RefSeq" id="YP_009101982.1">
    <property type="nucleotide sequence ID" value="NC_025447.1"/>
</dbReference>
<proteinExistence type="predicted"/>
<keyword evidence="2" id="KW-1185">Reference proteome</keyword>
<name>A0A097EXY5_9CAUD</name>
<organism evidence="1 2">
    <name type="scientific">Escherichia phage 121Q</name>
    <dbReference type="NCBI Taxonomy" id="1555202"/>
    <lineage>
        <taxon>Viruses</taxon>
        <taxon>Duplodnaviria</taxon>
        <taxon>Heunggongvirae</taxon>
        <taxon>Uroviricota</taxon>
        <taxon>Caudoviricetes</taxon>
        <taxon>Asteriusvirus</taxon>
        <taxon>Asteriusvirus av121Q</taxon>
    </lineage>
</organism>
<sequence>MEESMSTELIKEVTLLLKHCFKFIPDTGSRQYIKVNEKYNINILVSETASSYANIELDSEEKYTVLQIIADVQRKQDYRSSFYNDYLCVCSNFSENKIVYKNLYTHEVIDTYNYKISSDEYNVLMFNANLLYDASTVRCLELAYKIPKIMERKDLIHFKTILKYSTKELEDLVQALKNFINEHVPVKFEDAQ</sequence>
<dbReference type="GeneID" id="22111435"/>